<accession>A0ABR1JWF1</accession>
<evidence type="ECO:0000313" key="4">
    <source>
        <dbReference type="Proteomes" id="UP001498398"/>
    </source>
</evidence>
<dbReference type="InterPro" id="IPR058525">
    <property type="entry name" value="DUF8212"/>
</dbReference>
<dbReference type="EMBL" id="JBANRG010000003">
    <property type="protein sequence ID" value="KAK7468399.1"/>
    <property type="molecule type" value="Genomic_DNA"/>
</dbReference>
<comment type="caution">
    <text evidence="3">The sequence shown here is derived from an EMBL/GenBank/DDBJ whole genome shotgun (WGS) entry which is preliminary data.</text>
</comment>
<dbReference type="InterPro" id="IPR010730">
    <property type="entry name" value="HET"/>
</dbReference>
<feature type="domain" description="DUF8212" evidence="2">
    <location>
        <begin position="226"/>
        <end position="250"/>
    </location>
</feature>
<feature type="domain" description="Heterokaryon incompatibility" evidence="1">
    <location>
        <begin position="22"/>
        <end position="110"/>
    </location>
</feature>
<dbReference type="PANTHER" id="PTHR10622:SF10">
    <property type="entry name" value="HET DOMAIN-CONTAINING PROTEIN"/>
    <property type="match status" value="1"/>
</dbReference>
<dbReference type="Pfam" id="PF06985">
    <property type="entry name" value="HET"/>
    <property type="match status" value="1"/>
</dbReference>
<evidence type="ECO:0000313" key="3">
    <source>
        <dbReference type="EMBL" id="KAK7468399.1"/>
    </source>
</evidence>
<evidence type="ECO:0000259" key="2">
    <source>
        <dbReference type="Pfam" id="PF26640"/>
    </source>
</evidence>
<proteinExistence type="predicted"/>
<protein>
    <recommendedName>
        <fullName evidence="5">HET-domain-containing protein</fullName>
    </recommendedName>
</protein>
<name>A0ABR1JWF1_9AGAR</name>
<keyword evidence="4" id="KW-1185">Reference proteome</keyword>
<evidence type="ECO:0000259" key="1">
    <source>
        <dbReference type="Pfam" id="PF06985"/>
    </source>
</evidence>
<evidence type="ECO:0008006" key="5">
    <source>
        <dbReference type="Google" id="ProtNLM"/>
    </source>
</evidence>
<gene>
    <name evidence="3" type="ORF">VKT23_002914</name>
</gene>
<dbReference type="PANTHER" id="PTHR10622">
    <property type="entry name" value="HET DOMAIN-CONTAINING PROTEIN"/>
    <property type="match status" value="1"/>
</dbReference>
<sequence>MRLLHTETLQLKEFFGKDIPPYAALSHTWEESQEVSFQEFQNPTEDVKKRSGYTKILEACRLSYRYGFQYIWIDTCCINKDSSAELSEAINSMYEYYRNAVVCYAYLEDVYGDEDPRAEGSQFRSSKWFARGWTLQELLAPSRLIFFAAGWVDIGTRSSLEDIITAETGIPSSALNSLSSLQDISVAQKMSWAAKRETSREEDLAYCLMGIVGVNMPTLYGEGGVNAFMRLQEEIIKRSADQSIFAWKANKDDGTRRGLLAHSPSEFVSSGRVHASRDRDTTTYSMTNRGLCIKLPLIPLDDELSACLDGRFEKRDLCFAVFDCQLEGRDHDQALGIYLERVIANQFVRVKADRIVLGHKWSKVSYLKQEIYVKDPEEISALTLEPKKKSSWTVVTTSGNIFGIQRPESLCSLTHSMGLAEQSKTRNSSDYMIVQMCPELRLITWLSPYEDAQTKGQLKGSRQLTVAGIVLDEGKTAMMKLQSIQNECEVFIVVFGREGQIWTDILTEEEWKSRKTSHCRGLQGVDRVGRSLKVTERTSVSVALKKFHKDDQYLVEIDIREKTIIPYTTARLPPPLKYGFAVKVEALDLPFDIVATVFPVDIWSPTRNKRMDNIHDISEDLFLPVPNSQEPGIIFFREKEQFRAPLFAVVIGVVESRTWATVVSKQFKSSDCIENICICQKMWQSLKKTTAPDSPRSANFSLPSTVYLSTMYHARQIELSVKENTELDQLVTHRAVIKICV</sequence>
<organism evidence="3 4">
    <name type="scientific">Marasmiellus scandens</name>
    <dbReference type="NCBI Taxonomy" id="2682957"/>
    <lineage>
        <taxon>Eukaryota</taxon>
        <taxon>Fungi</taxon>
        <taxon>Dikarya</taxon>
        <taxon>Basidiomycota</taxon>
        <taxon>Agaricomycotina</taxon>
        <taxon>Agaricomycetes</taxon>
        <taxon>Agaricomycetidae</taxon>
        <taxon>Agaricales</taxon>
        <taxon>Marasmiineae</taxon>
        <taxon>Omphalotaceae</taxon>
        <taxon>Marasmiellus</taxon>
    </lineage>
</organism>
<dbReference type="Proteomes" id="UP001498398">
    <property type="component" value="Unassembled WGS sequence"/>
</dbReference>
<reference evidence="3 4" key="1">
    <citation type="submission" date="2024-01" db="EMBL/GenBank/DDBJ databases">
        <title>A draft genome for the cacao thread blight pathogen Marasmiellus scandens.</title>
        <authorList>
            <person name="Baruah I.K."/>
            <person name="Leung J."/>
            <person name="Bukari Y."/>
            <person name="Amoako-Attah I."/>
            <person name="Meinhardt L.W."/>
            <person name="Bailey B.A."/>
            <person name="Cohen S.P."/>
        </authorList>
    </citation>
    <scope>NUCLEOTIDE SEQUENCE [LARGE SCALE GENOMIC DNA]</scope>
    <source>
        <strain evidence="3 4">GH-19</strain>
    </source>
</reference>
<dbReference type="Pfam" id="PF26640">
    <property type="entry name" value="DUF8212"/>
    <property type="match status" value="1"/>
</dbReference>